<dbReference type="InterPro" id="IPR003661">
    <property type="entry name" value="HisK_dim/P_dom"/>
</dbReference>
<dbReference type="InterPro" id="IPR005467">
    <property type="entry name" value="His_kinase_dom"/>
</dbReference>
<evidence type="ECO:0000256" key="15">
    <source>
        <dbReference type="SAM" id="Phobius"/>
    </source>
</evidence>
<dbReference type="PROSITE" id="PS50885">
    <property type="entry name" value="HAMP"/>
    <property type="match status" value="1"/>
</dbReference>
<dbReference type="SMART" id="SM00387">
    <property type="entry name" value="HATPase_c"/>
    <property type="match status" value="1"/>
</dbReference>
<evidence type="ECO:0000313" key="19">
    <source>
        <dbReference type="Proteomes" id="UP001312908"/>
    </source>
</evidence>
<feature type="domain" description="HAMP" evidence="17">
    <location>
        <begin position="258"/>
        <end position="310"/>
    </location>
</feature>
<evidence type="ECO:0000259" key="16">
    <source>
        <dbReference type="PROSITE" id="PS50109"/>
    </source>
</evidence>
<keyword evidence="9" id="KW-0547">Nucleotide-binding</keyword>
<dbReference type="PRINTS" id="PR00344">
    <property type="entry name" value="BCTRLSENSOR"/>
</dbReference>
<evidence type="ECO:0000256" key="5">
    <source>
        <dbReference type="ARBA" id="ARBA00022519"/>
    </source>
</evidence>
<gene>
    <name evidence="18" type="ORF">DOFOFD_05005</name>
</gene>
<keyword evidence="12 15" id="KW-1133">Transmembrane helix</keyword>
<feature type="transmembrane region" description="Helical" evidence="15">
    <location>
        <begin position="38"/>
        <end position="57"/>
    </location>
</feature>
<evidence type="ECO:0000256" key="13">
    <source>
        <dbReference type="ARBA" id="ARBA00023012"/>
    </source>
</evidence>
<evidence type="ECO:0000256" key="14">
    <source>
        <dbReference type="ARBA" id="ARBA00023136"/>
    </source>
</evidence>
<dbReference type="PROSITE" id="PS50109">
    <property type="entry name" value="HIS_KIN"/>
    <property type="match status" value="1"/>
</dbReference>
<dbReference type="Gene3D" id="3.30.565.10">
    <property type="entry name" value="Histidine kinase-like ATPase, C-terminal domain"/>
    <property type="match status" value="1"/>
</dbReference>
<evidence type="ECO:0000256" key="1">
    <source>
        <dbReference type="ARBA" id="ARBA00000085"/>
    </source>
</evidence>
<proteinExistence type="predicted"/>
<keyword evidence="10" id="KW-0418">Kinase</keyword>
<dbReference type="Pfam" id="PF02518">
    <property type="entry name" value="HATPase_c"/>
    <property type="match status" value="1"/>
</dbReference>
<evidence type="ECO:0000256" key="6">
    <source>
        <dbReference type="ARBA" id="ARBA00022553"/>
    </source>
</evidence>
<keyword evidence="5" id="KW-0997">Cell inner membrane</keyword>
<feature type="transmembrane region" description="Helical" evidence="15">
    <location>
        <begin position="233"/>
        <end position="255"/>
    </location>
</feature>
<dbReference type="InterPro" id="IPR036890">
    <property type="entry name" value="HATPase_C_sf"/>
</dbReference>
<evidence type="ECO:0000256" key="9">
    <source>
        <dbReference type="ARBA" id="ARBA00022741"/>
    </source>
</evidence>
<comment type="caution">
    <text evidence="18">The sequence shown here is derived from an EMBL/GenBank/DDBJ whole genome shotgun (WGS) entry which is preliminary data.</text>
</comment>
<keyword evidence="6" id="KW-0597">Phosphoprotein</keyword>
<keyword evidence="4" id="KW-1003">Cell membrane</keyword>
<keyword evidence="7" id="KW-0808">Transferase</keyword>
<dbReference type="InterPro" id="IPR004358">
    <property type="entry name" value="Sig_transdc_His_kin-like_C"/>
</dbReference>
<keyword evidence="13" id="KW-0902">Two-component regulatory system</keyword>
<name>A0ABU7U447_9PROT</name>
<dbReference type="SUPFAM" id="SSF55874">
    <property type="entry name" value="ATPase domain of HSP90 chaperone/DNA topoisomerase II/histidine kinase"/>
    <property type="match status" value="1"/>
</dbReference>
<dbReference type="InterPro" id="IPR003594">
    <property type="entry name" value="HATPase_dom"/>
</dbReference>
<protein>
    <recommendedName>
        <fullName evidence="3">histidine kinase</fullName>
        <ecNumber evidence="3">2.7.13.3</ecNumber>
    </recommendedName>
</protein>
<comment type="subcellular location">
    <subcellularLocation>
        <location evidence="2">Cell inner membrane</location>
        <topology evidence="2">Multi-pass membrane protein</topology>
    </subcellularLocation>
</comment>
<organism evidence="18 19">
    <name type="scientific">Sorlinia euscelidii</name>
    <dbReference type="NCBI Taxonomy" id="3081148"/>
    <lineage>
        <taxon>Bacteria</taxon>
        <taxon>Pseudomonadati</taxon>
        <taxon>Pseudomonadota</taxon>
        <taxon>Alphaproteobacteria</taxon>
        <taxon>Acetobacterales</taxon>
        <taxon>Acetobacteraceae</taxon>
        <taxon>Sorlinia</taxon>
    </lineage>
</organism>
<keyword evidence="14 15" id="KW-0472">Membrane</keyword>
<evidence type="ECO:0000256" key="3">
    <source>
        <dbReference type="ARBA" id="ARBA00012438"/>
    </source>
</evidence>
<dbReference type="RefSeq" id="WP_394819309.1">
    <property type="nucleotide sequence ID" value="NZ_JAWJZY010000002.1"/>
</dbReference>
<evidence type="ECO:0000256" key="8">
    <source>
        <dbReference type="ARBA" id="ARBA00022692"/>
    </source>
</evidence>
<dbReference type="Gene3D" id="1.10.287.130">
    <property type="match status" value="1"/>
</dbReference>
<dbReference type="InterPro" id="IPR036097">
    <property type="entry name" value="HisK_dim/P_sf"/>
</dbReference>
<dbReference type="SUPFAM" id="SSF47384">
    <property type="entry name" value="Homodimeric domain of signal transducing histidine kinase"/>
    <property type="match status" value="1"/>
</dbReference>
<keyword evidence="8 15" id="KW-0812">Transmembrane</keyword>
<evidence type="ECO:0000313" key="18">
    <source>
        <dbReference type="EMBL" id="MEE8658365.1"/>
    </source>
</evidence>
<reference evidence="18 19" key="1">
    <citation type="submission" date="2023-10" db="EMBL/GenBank/DDBJ databases">
        <title>Sorlinia euscelidii gen. nov., sp. nov., an acetic acid bacteria isolated from the gut of Euscelidius variegatus emitter.</title>
        <authorList>
            <person name="Michoud G."/>
            <person name="Marasco R."/>
            <person name="Seferji K."/>
            <person name="Gonella E."/>
            <person name="Garuglieri E."/>
            <person name="Alma A."/>
            <person name="Mapelli F."/>
            <person name="Borin S."/>
            <person name="Daffonchio D."/>
            <person name="Crotti E."/>
        </authorList>
    </citation>
    <scope>NUCLEOTIDE SEQUENCE [LARGE SCALE GENOMIC DNA]</scope>
    <source>
        <strain evidence="18 19">EV16P</strain>
    </source>
</reference>
<evidence type="ECO:0000256" key="10">
    <source>
        <dbReference type="ARBA" id="ARBA00022777"/>
    </source>
</evidence>
<sequence>MTSPEPDRAPEDPRNRAFRPASLFNWLVPKSLKARTNLLLLFGIACVQCLSFGIYALDRFWLTDRAVMQESKHRALSIYQVITSLPIRERTQAVANLRLPPSFSVKLSDRPDEKFSGPLPPQYLSMLPSTPRSGSLQLVPEVTKGDRNPTYAGQDHPSAPRVFLIYDRDGERVDSVAEAHDLVGLMMLAGDKRPRAIVFERRTRSHLFSMSMRCSDEDRWLVVRFHVPPPNPFGSWTFFAALLTMAVGGGVVIALGTQRLITPIGTLSSAAEKLGTDVFTPPLPEKGATEIRRAAHIFNLMAERIRRFLRDRTLILTALSHDLRTPLTRMKLRTEFIEDPELRERFTADLAEMEKMVATTLALGRDPTHHDPLIPIDLTRLIQDVVADIKASRPEDVEKIDFSSQEVAVTIRAQTLLLKRALSNIILNALIYGDRAQIALRLEATRKGGRQAVITIEDNGPGVPEDQRDHMFEPFTRGEKSRNRETGGHGLGLAIARSAMQTHRGTITLANRAEGGLRATLILPCDADDHPVQPASLFSQRP</sequence>
<evidence type="ECO:0000256" key="4">
    <source>
        <dbReference type="ARBA" id="ARBA00022475"/>
    </source>
</evidence>
<feature type="domain" description="Histidine kinase" evidence="16">
    <location>
        <begin position="318"/>
        <end position="527"/>
    </location>
</feature>
<accession>A0ABU7U447</accession>
<dbReference type="InterPro" id="IPR003660">
    <property type="entry name" value="HAMP_dom"/>
</dbReference>
<dbReference type="CDD" id="cd06225">
    <property type="entry name" value="HAMP"/>
    <property type="match status" value="1"/>
</dbReference>
<evidence type="ECO:0000256" key="11">
    <source>
        <dbReference type="ARBA" id="ARBA00022840"/>
    </source>
</evidence>
<keyword evidence="11" id="KW-0067">ATP-binding</keyword>
<evidence type="ECO:0000256" key="2">
    <source>
        <dbReference type="ARBA" id="ARBA00004429"/>
    </source>
</evidence>
<dbReference type="PANTHER" id="PTHR44936:SF5">
    <property type="entry name" value="SENSOR HISTIDINE KINASE ENVZ"/>
    <property type="match status" value="1"/>
</dbReference>
<dbReference type="InterPro" id="IPR050980">
    <property type="entry name" value="2C_sensor_his_kinase"/>
</dbReference>
<dbReference type="SMART" id="SM00304">
    <property type="entry name" value="HAMP"/>
    <property type="match status" value="1"/>
</dbReference>
<dbReference type="SMART" id="SM00388">
    <property type="entry name" value="HisKA"/>
    <property type="match status" value="1"/>
</dbReference>
<dbReference type="EC" id="2.7.13.3" evidence="3"/>
<dbReference type="Pfam" id="PF00512">
    <property type="entry name" value="HisKA"/>
    <property type="match status" value="1"/>
</dbReference>
<keyword evidence="19" id="KW-1185">Reference proteome</keyword>
<comment type="catalytic activity">
    <reaction evidence="1">
        <text>ATP + protein L-histidine = ADP + protein N-phospho-L-histidine.</text>
        <dbReference type="EC" id="2.7.13.3"/>
    </reaction>
</comment>
<evidence type="ECO:0000256" key="12">
    <source>
        <dbReference type="ARBA" id="ARBA00022989"/>
    </source>
</evidence>
<evidence type="ECO:0000259" key="17">
    <source>
        <dbReference type="PROSITE" id="PS50885"/>
    </source>
</evidence>
<evidence type="ECO:0000256" key="7">
    <source>
        <dbReference type="ARBA" id="ARBA00022679"/>
    </source>
</evidence>
<dbReference type="Proteomes" id="UP001312908">
    <property type="component" value="Unassembled WGS sequence"/>
</dbReference>
<dbReference type="Pfam" id="PF00672">
    <property type="entry name" value="HAMP"/>
    <property type="match status" value="1"/>
</dbReference>
<dbReference type="PANTHER" id="PTHR44936">
    <property type="entry name" value="SENSOR PROTEIN CREC"/>
    <property type="match status" value="1"/>
</dbReference>
<dbReference type="EMBL" id="JAWJZY010000002">
    <property type="protein sequence ID" value="MEE8658365.1"/>
    <property type="molecule type" value="Genomic_DNA"/>
</dbReference>
<dbReference type="CDD" id="cd00082">
    <property type="entry name" value="HisKA"/>
    <property type="match status" value="1"/>
</dbReference>